<sequence>MSKTKENIVVFEHEILRFDRGEKKITKEQFEALERYYGNGIPFYKLVHNGVQFNEHVGVIQVGKTLIEVLPKADKAPHSATEDQKWRNLLIGMLRAVGSFDIKSTSSSNLKIKPNTILDLYFELFIKEVEYLLHNGLVKKYRKKEANVTALKGSLQFSKHIQQNLIHKERFYVCHTTYDIEHTLHFILYKAIKLLKQINTNNDLQSRIGVLLLHFPEMPDIKVSAATFEKLVYNRKNQHYEKAIEIAKLLLLKYHPDVSKGTNHVLALMFDMNMLWEQFIYVSLKKNKTDFNKVKAQTSKFFWKPENGRRTAMKPDIYIETDNGNIVLDTKWKNLNGYNPSPDDLRQMYVYHEYFDAKKVALVYPGNPEDSKAGTYLKKDGDHDDKICSIVLINVENDIKKWQIEIRKIIKTFVGKTY</sequence>
<organism evidence="1 2">
    <name type="scientific">Flavobacterium granuli</name>
    <dbReference type="NCBI Taxonomy" id="280093"/>
    <lineage>
        <taxon>Bacteria</taxon>
        <taxon>Pseudomonadati</taxon>
        <taxon>Bacteroidota</taxon>
        <taxon>Flavobacteriia</taxon>
        <taxon>Flavobacteriales</taxon>
        <taxon>Flavobacteriaceae</taxon>
        <taxon>Flavobacterium</taxon>
    </lineage>
</organism>
<accession>A0ABU1RYA7</accession>
<dbReference type="EMBL" id="JAVDTX010000001">
    <property type="protein sequence ID" value="MDR6843345.1"/>
    <property type="molecule type" value="Genomic_DNA"/>
</dbReference>
<reference evidence="1 2" key="1">
    <citation type="submission" date="2023-07" db="EMBL/GenBank/DDBJ databases">
        <title>Sorghum-associated microbial communities from plants grown in Nebraska, USA.</title>
        <authorList>
            <person name="Schachtman D."/>
        </authorList>
    </citation>
    <scope>NUCLEOTIDE SEQUENCE [LARGE SCALE GENOMIC DNA]</scope>
    <source>
        <strain evidence="1 2">BE124</strain>
    </source>
</reference>
<gene>
    <name evidence="1" type="ORF">J2W95_000025</name>
</gene>
<protein>
    <submittedName>
        <fullName evidence="1">5-methylcytosine-specific restriction enzyme subunit McrC</fullName>
    </submittedName>
</protein>
<dbReference type="InterPro" id="IPR019292">
    <property type="entry name" value="McrC"/>
</dbReference>
<dbReference type="PANTHER" id="PTHR38733">
    <property type="entry name" value="PROTEIN MCRC"/>
    <property type="match status" value="1"/>
</dbReference>
<evidence type="ECO:0000313" key="2">
    <source>
        <dbReference type="Proteomes" id="UP001261871"/>
    </source>
</evidence>
<dbReference type="RefSeq" id="WP_310002670.1">
    <property type="nucleotide sequence ID" value="NZ_JAVDTX010000001.1"/>
</dbReference>
<comment type="caution">
    <text evidence="1">The sequence shown here is derived from an EMBL/GenBank/DDBJ whole genome shotgun (WGS) entry which is preliminary data.</text>
</comment>
<dbReference type="Proteomes" id="UP001261871">
    <property type="component" value="Unassembled WGS sequence"/>
</dbReference>
<dbReference type="Pfam" id="PF10117">
    <property type="entry name" value="McrBC"/>
    <property type="match status" value="1"/>
</dbReference>
<proteinExistence type="predicted"/>
<keyword evidence="2" id="KW-1185">Reference proteome</keyword>
<name>A0ABU1RYA7_9FLAO</name>
<dbReference type="PANTHER" id="PTHR38733:SF1">
    <property type="entry name" value="TYPE IV METHYL-DIRECTED RESTRICTION ENZYME ECOKMCRBC"/>
    <property type="match status" value="1"/>
</dbReference>
<evidence type="ECO:0000313" key="1">
    <source>
        <dbReference type="EMBL" id="MDR6843345.1"/>
    </source>
</evidence>